<feature type="domain" description="Helicase ATP-binding" evidence="14">
    <location>
        <begin position="191"/>
        <end position="461"/>
    </location>
</feature>
<keyword evidence="16" id="KW-1185">Reference proteome</keyword>
<dbReference type="PROSITE" id="PS51193">
    <property type="entry name" value="HELICASE_ATP_BIND_2"/>
    <property type="match status" value="1"/>
</dbReference>
<evidence type="ECO:0000313" key="15">
    <source>
        <dbReference type="EMBL" id="SEL13597.1"/>
    </source>
</evidence>
<evidence type="ECO:0000313" key="16">
    <source>
        <dbReference type="Proteomes" id="UP000198620"/>
    </source>
</evidence>
<dbReference type="Gene3D" id="3.90.320.10">
    <property type="match status" value="1"/>
</dbReference>
<keyword evidence="5" id="KW-0378">Hydrolase</keyword>
<dbReference type="PANTHER" id="PTHR11472">
    <property type="entry name" value="DNA REPAIR DEAD HELICASE RAD3/XP-D SUBFAMILY MEMBER"/>
    <property type="match status" value="1"/>
</dbReference>
<evidence type="ECO:0000256" key="7">
    <source>
        <dbReference type="ARBA" id="ARBA00022840"/>
    </source>
</evidence>
<accession>A0A1H7MSL4</accession>
<name>A0A1H7MSL4_9PROT</name>
<dbReference type="SMART" id="SM00491">
    <property type="entry name" value="HELICc2"/>
    <property type="match status" value="1"/>
</dbReference>
<dbReference type="GO" id="GO:0046872">
    <property type="term" value="F:metal ion binding"/>
    <property type="evidence" value="ECO:0007669"/>
    <property type="project" value="UniProtKB-KW"/>
</dbReference>
<comment type="similarity">
    <text evidence="13">Belongs to the helicase family. DinG subfamily.</text>
</comment>
<organism evidence="15 16">
    <name type="scientific">Nitrosovibrio tenuis</name>
    <dbReference type="NCBI Taxonomy" id="1233"/>
    <lineage>
        <taxon>Bacteria</taxon>
        <taxon>Pseudomonadati</taxon>
        <taxon>Pseudomonadota</taxon>
        <taxon>Betaproteobacteria</taxon>
        <taxon>Nitrosomonadales</taxon>
        <taxon>Nitrosomonadaceae</taxon>
        <taxon>Nitrosovibrio</taxon>
    </lineage>
</organism>
<evidence type="ECO:0000256" key="9">
    <source>
        <dbReference type="ARBA" id="ARBA00023014"/>
    </source>
</evidence>
<dbReference type="Proteomes" id="UP000198620">
    <property type="component" value="Unassembled WGS sequence"/>
</dbReference>
<dbReference type="Gene3D" id="1.10.275.30">
    <property type="match status" value="1"/>
</dbReference>
<dbReference type="RefSeq" id="WP_245727955.1">
    <property type="nucleotide sequence ID" value="NZ_FOBH01000005.1"/>
</dbReference>
<evidence type="ECO:0000256" key="6">
    <source>
        <dbReference type="ARBA" id="ARBA00022806"/>
    </source>
</evidence>
<dbReference type="SUPFAM" id="SSF52540">
    <property type="entry name" value="P-loop containing nucleoside triphosphate hydrolases"/>
    <property type="match status" value="2"/>
</dbReference>
<dbReference type="PANTHER" id="PTHR11472:SF34">
    <property type="entry name" value="REGULATOR OF TELOMERE ELONGATION HELICASE 1"/>
    <property type="match status" value="1"/>
</dbReference>
<dbReference type="GO" id="GO:0003678">
    <property type="term" value="F:DNA helicase activity"/>
    <property type="evidence" value="ECO:0007669"/>
    <property type="project" value="InterPro"/>
</dbReference>
<evidence type="ECO:0000256" key="10">
    <source>
        <dbReference type="ARBA" id="ARBA00023125"/>
    </source>
</evidence>
<dbReference type="GO" id="GO:0006281">
    <property type="term" value="P:DNA repair"/>
    <property type="evidence" value="ECO:0007669"/>
    <property type="project" value="UniProtKB-KW"/>
</dbReference>
<dbReference type="SMART" id="SM00488">
    <property type="entry name" value="DEXDc2"/>
    <property type="match status" value="1"/>
</dbReference>
<keyword evidence="6" id="KW-0347">Helicase</keyword>
<dbReference type="GO" id="GO:0051539">
    <property type="term" value="F:4 iron, 4 sulfur cluster binding"/>
    <property type="evidence" value="ECO:0007669"/>
    <property type="project" value="UniProtKB-KW"/>
</dbReference>
<evidence type="ECO:0000259" key="14">
    <source>
        <dbReference type="PROSITE" id="PS51193"/>
    </source>
</evidence>
<keyword evidence="3" id="KW-0547">Nucleotide-binding</keyword>
<sequence length="794" mass="89769">MLQQKLNPRAETSDLGDRMKYEISVRSLCEFTAKQGDLDRRFTPGPSAEEGITGHGTVTSRRASHYQPEVTLTGNYKQLHVRGRADGFDPIENQLEEIKTFRGDLSTMPDNHRRLHWAQVRIYGWLLCQKLELPRIGLALVYFDIVSKEETLLSESHEAATLERYFEDQCERFLSWAEQEVAHRTTRNRALTALRFPHSSFRQGQRQLAEAVYRAARDGRCLIAQAPTGIGKTIGTLFPLLKACPSQELDKIFFLTAKTSGRGLALDALKLIKEGEAALPLRVLELTARDKACEHPEKACHGESCPLARGFYDRLPKARAAALKTGPTNGGNAECAGVLDKSSLRAIAREHQVCPYYLAQELVRWCDVIVGDYNHYFDLNATLYGLTIANQWHVSILVDEAHNLLDRARMMYTAELDQTDFKKMRRSAPVALKKGLDRVNRCWNELNKEQATAYEVYPAVSDKFLMALQQAIFAITGYLTENPNGISEELQRFYFDALHFSRMGELFDRHSLFDLTKIVGDDGKFPENNRIHSVLCLRNVIPAPFLTKHFAAAKSIVLFSATLSPTHFYKDMLGLPVNVAAIEVQSPFKSEQLSVRVVSNISTRYRHRNASVSPIVDLISGQYAKEPGNYLAFFSSFDYMQSVVLLFKSRYPDIPLWQQTRGMDEAEQDQFIACFMPTGQGIGFAVLGGSFAEGIDLPGKRLRGAFIATLGLPQVNPVNEQIRRRMEAIFHAGYEYAYFFPGMQKIVQAAGRVIRTQLDEGVIYLIDDRFTQVDVLRLLPRWWKVERNKAKGAG</sequence>
<dbReference type="InterPro" id="IPR027417">
    <property type="entry name" value="P-loop_NTPase"/>
</dbReference>
<keyword evidence="11" id="KW-0234">DNA repair</keyword>
<keyword evidence="10" id="KW-0238">DNA-binding</keyword>
<dbReference type="EMBL" id="FOBH01000005">
    <property type="protein sequence ID" value="SEL13597.1"/>
    <property type="molecule type" value="Genomic_DNA"/>
</dbReference>
<keyword evidence="12" id="KW-0413">Isomerase</keyword>
<protein>
    <submittedName>
        <fullName evidence="15">DNA excision repair protein ERCC-2</fullName>
    </submittedName>
</protein>
<dbReference type="InterPro" id="IPR010614">
    <property type="entry name" value="RAD3-like_helicase_DEAD"/>
</dbReference>
<evidence type="ECO:0000256" key="4">
    <source>
        <dbReference type="ARBA" id="ARBA00022763"/>
    </source>
</evidence>
<keyword evidence="7" id="KW-0067">ATP-binding</keyword>
<dbReference type="Pfam" id="PF06733">
    <property type="entry name" value="DEAD_2"/>
    <property type="match status" value="1"/>
</dbReference>
<dbReference type="AlphaFoldDB" id="A0A1H7MSL4"/>
<dbReference type="Gene3D" id="3.40.50.300">
    <property type="entry name" value="P-loop containing nucleotide triphosphate hydrolases"/>
    <property type="match status" value="2"/>
</dbReference>
<evidence type="ECO:0000256" key="5">
    <source>
        <dbReference type="ARBA" id="ARBA00022801"/>
    </source>
</evidence>
<evidence type="ECO:0000256" key="3">
    <source>
        <dbReference type="ARBA" id="ARBA00022741"/>
    </source>
</evidence>
<keyword evidence="8" id="KW-0408">Iron</keyword>
<gene>
    <name evidence="15" type="ORF">SAMN05216387_105177</name>
</gene>
<dbReference type="GO" id="GO:0003677">
    <property type="term" value="F:DNA binding"/>
    <property type="evidence" value="ECO:0007669"/>
    <property type="project" value="UniProtKB-KW"/>
</dbReference>
<dbReference type="InterPro" id="IPR045028">
    <property type="entry name" value="DinG/Rad3-like"/>
</dbReference>
<evidence type="ECO:0000256" key="2">
    <source>
        <dbReference type="ARBA" id="ARBA00022723"/>
    </source>
</evidence>
<keyword evidence="4" id="KW-0227">DNA damage</keyword>
<keyword evidence="9" id="KW-0411">Iron-sulfur</keyword>
<proteinExistence type="inferred from homology"/>
<dbReference type="Pfam" id="PF13307">
    <property type="entry name" value="Helicase_C_2"/>
    <property type="match status" value="1"/>
</dbReference>
<reference evidence="15 16" key="1">
    <citation type="submission" date="2016-10" db="EMBL/GenBank/DDBJ databases">
        <authorList>
            <person name="de Groot N.N."/>
        </authorList>
    </citation>
    <scope>NUCLEOTIDE SEQUENCE [LARGE SCALE GENOMIC DNA]</scope>
    <source>
        <strain evidence="15 16">Nv1</strain>
    </source>
</reference>
<dbReference type="STRING" id="1233.SAMN05216387_105177"/>
<evidence type="ECO:0000256" key="13">
    <source>
        <dbReference type="ARBA" id="ARBA00038058"/>
    </source>
</evidence>
<dbReference type="InterPro" id="IPR006555">
    <property type="entry name" value="ATP-dep_Helicase_C"/>
</dbReference>
<dbReference type="GO" id="GO:0005524">
    <property type="term" value="F:ATP binding"/>
    <property type="evidence" value="ECO:0007669"/>
    <property type="project" value="UniProtKB-KW"/>
</dbReference>
<keyword evidence="1" id="KW-0004">4Fe-4S</keyword>
<dbReference type="GO" id="GO:0016818">
    <property type="term" value="F:hydrolase activity, acting on acid anhydrides, in phosphorus-containing anhydrides"/>
    <property type="evidence" value="ECO:0007669"/>
    <property type="project" value="InterPro"/>
</dbReference>
<evidence type="ECO:0000256" key="1">
    <source>
        <dbReference type="ARBA" id="ARBA00022485"/>
    </source>
</evidence>
<dbReference type="InterPro" id="IPR006554">
    <property type="entry name" value="Helicase-like_DEXD_c2"/>
</dbReference>
<dbReference type="InterPro" id="IPR011604">
    <property type="entry name" value="PDDEXK-like_dom_sf"/>
</dbReference>
<evidence type="ECO:0000256" key="12">
    <source>
        <dbReference type="ARBA" id="ARBA00023235"/>
    </source>
</evidence>
<keyword evidence="2" id="KW-0479">Metal-binding</keyword>
<dbReference type="InterPro" id="IPR014013">
    <property type="entry name" value="Helic_SF1/SF2_ATP-bd_DinG/Rad3"/>
</dbReference>
<evidence type="ECO:0000256" key="8">
    <source>
        <dbReference type="ARBA" id="ARBA00023004"/>
    </source>
</evidence>
<evidence type="ECO:0000256" key="11">
    <source>
        <dbReference type="ARBA" id="ARBA00023204"/>
    </source>
</evidence>